<evidence type="ECO:0008006" key="4">
    <source>
        <dbReference type="Google" id="ProtNLM"/>
    </source>
</evidence>
<keyword evidence="3" id="KW-1185">Reference proteome</keyword>
<dbReference type="CDD" id="cd09873">
    <property type="entry name" value="PIN_Pae0151-like"/>
    <property type="match status" value="1"/>
</dbReference>
<dbReference type="SUPFAM" id="SSF88723">
    <property type="entry name" value="PIN domain-like"/>
    <property type="match status" value="1"/>
</dbReference>
<keyword evidence="1" id="KW-0460">Magnesium</keyword>
<evidence type="ECO:0000313" key="3">
    <source>
        <dbReference type="Proteomes" id="UP000014660"/>
    </source>
</evidence>
<dbReference type="Proteomes" id="UP000014660">
    <property type="component" value="Chromosome"/>
</dbReference>
<dbReference type="GeneID" id="16024198"/>
<dbReference type="EMBL" id="CP004145">
    <property type="protein sequence ID" value="AGO60034.1"/>
    <property type="molecule type" value="Genomic_DNA"/>
</dbReference>
<name>S0APB3_FERAC</name>
<organism evidence="2 3">
    <name type="scientific">Ferroplasma acidarmanus Fer1</name>
    <dbReference type="NCBI Taxonomy" id="333146"/>
    <lineage>
        <taxon>Archaea</taxon>
        <taxon>Methanobacteriati</taxon>
        <taxon>Thermoplasmatota</taxon>
        <taxon>Thermoplasmata</taxon>
        <taxon>Thermoplasmatales</taxon>
        <taxon>Ferroplasmaceae</taxon>
        <taxon>Ferroplasma</taxon>
    </lineage>
</organism>
<sequence>MNILDTSSIFNLFRRGKYTEILDNATIPLAIYEVGNVLWKNSNVKNTISKEEAKDIGSVLFELINSIEQVIPTWSSVLSLALTEGLTFYDSSFLGASIERGYGLITDDIKLFRIASIRIAVKMTKDL</sequence>
<dbReference type="PANTHER" id="PTHR35901:SF1">
    <property type="entry name" value="EXONUCLEASE VAPC9"/>
    <property type="match status" value="1"/>
</dbReference>
<accession>S0APB3</accession>
<dbReference type="InterPro" id="IPR051619">
    <property type="entry name" value="TypeII_TA_RNase_PINc/VapC"/>
</dbReference>
<dbReference type="InterPro" id="IPR029060">
    <property type="entry name" value="PIN-like_dom_sf"/>
</dbReference>
<gene>
    <name evidence="2" type="ORF">FACI_IFERC00001G0054</name>
</gene>
<protein>
    <recommendedName>
        <fullName evidence="4">PIN domain-containing protein</fullName>
    </recommendedName>
</protein>
<proteinExistence type="predicted"/>
<dbReference type="RefSeq" id="WP_009886072.1">
    <property type="nucleotide sequence ID" value="NC_021592.1"/>
</dbReference>
<dbReference type="Gene3D" id="3.40.50.1010">
    <property type="entry name" value="5'-nuclease"/>
    <property type="match status" value="1"/>
</dbReference>
<dbReference type="KEGG" id="fac:FACI_IFERC01G0054"/>
<evidence type="ECO:0000313" key="2">
    <source>
        <dbReference type="EMBL" id="AGO60034.1"/>
    </source>
</evidence>
<dbReference type="PANTHER" id="PTHR35901">
    <property type="entry name" value="RIBONUCLEASE VAPC3"/>
    <property type="match status" value="1"/>
</dbReference>
<dbReference type="AlphaFoldDB" id="S0APB3"/>
<reference evidence="2 3" key="1">
    <citation type="journal article" date="2007" name="Proc. Natl. Acad. Sci. U.S.A.">
        <title>Genome dynamics in a natural archaeal population.</title>
        <authorList>
            <person name="Allen E.E."/>
            <person name="Tyson G.W."/>
            <person name="Whitaker R.J."/>
            <person name="Detter J.C."/>
            <person name="Richardson P.M."/>
            <person name="Banfield J.F."/>
        </authorList>
    </citation>
    <scope>NUCLEOTIDE SEQUENCE [LARGE SCALE GENOMIC DNA]</scope>
    <source>
        <strain evidence="3">fer1</strain>
    </source>
</reference>
<evidence type="ECO:0000256" key="1">
    <source>
        <dbReference type="ARBA" id="ARBA00022842"/>
    </source>
</evidence>
<dbReference type="HOGENOM" id="CLU_121774_5_0_2"/>
<dbReference type="InterPro" id="IPR044153">
    <property type="entry name" value="PIN_Pae0151-like"/>
</dbReference>